<dbReference type="EMBL" id="BAABAU010000003">
    <property type="protein sequence ID" value="GAA4266753.1"/>
    <property type="molecule type" value="Genomic_DNA"/>
</dbReference>
<evidence type="ECO:0000256" key="1">
    <source>
        <dbReference type="SAM" id="MobiDB-lite"/>
    </source>
</evidence>
<keyword evidence="3" id="KW-1185">Reference proteome</keyword>
<gene>
    <name evidence="2" type="ORF">GCM10022256_23650</name>
</gene>
<reference evidence="3" key="1">
    <citation type="journal article" date="2019" name="Int. J. Syst. Evol. Microbiol.">
        <title>The Global Catalogue of Microorganisms (GCM) 10K type strain sequencing project: providing services to taxonomists for standard genome sequencing and annotation.</title>
        <authorList>
            <consortium name="The Broad Institute Genomics Platform"/>
            <consortium name="The Broad Institute Genome Sequencing Center for Infectious Disease"/>
            <person name="Wu L."/>
            <person name="Ma J."/>
        </authorList>
    </citation>
    <scope>NUCLEOTIDE SEQUENCE [LARGE SCALE GENOMIC DNA]</scope>
    <source>
        <strain evidence="3">JCM 17442</strain>
    </source>
</reference>
<protein>
    <submittedName>
        <fullName evidence="2">Uncharacterized protein</fullName>
    </submittedName>
</protein>
<evidence type="ECO:0000313" key="3">
    <source>
        <dbReference type="Proteomes" id="UP001501594"/>
    </source>
</evidence>
<name>A0ABP8E3F0_9MICO</name>
<organism evidence="2 3">
    <name type="scientific">Frondihabitans peucedani</name>
    <dbReference type="NCBI Taxonomy" id="598626"/>
    <lineage>
        <taxon>Bacteria</taxon>
        <taxon>Bacillati</taxon>
        <taxon>Actinomycetota</taxon>
        <taxon>Actinomycetes</taxon>
        <taxon>Micrococcales</taxon>
        <taxon>Microbacteriaceae</taxon>
        <taxon>Frondihabitans</taxon>
    </lineage>
</organism>
<feature type="region of interest" description="Disordered" evidence="1">
    <location>
        <begin position="31"/>
        <end position="61"/>
    </location>
</feature>
<accession>A0ABP8E3F0</accession>
<comment type="caution">
    <text evidence="2">The sequence shown here is derived from an EMBL/GenBank/DDBJ whole genome shotgun (WGS) entry which is preliminary data.</text>
</comment>
<dbReference type="Proteomes" id="UP001501594">
    <property type="component" value="Unassembled WGS sequence"/>
</dbReference>
<evidence type="ECO:0000313" key="2">
    <source>
        <dbReference type="EMBL" id="GAA4266753.1"/>
    </source>
</evidence>
<proteinExistence type="predicted"/>
<sequence>MSAVVAGLAEGVDVAEGVDLSEGLDLSEGVEEGRKRILSKGSTGVQAPRRRQGDVESGHARCGLAAGAPDRARAIRKRRIRSRDGRVMGRWLIGGALSRPLPAGPGGRAAGEAASMAAVSGQARPNSWQNDLFGQYRVCNTE</sequence>